<sequence>MGKYTIEEKLKYLKYKVDHEDTPPSEKLDILEFLGHHTGLFGKELNLRIFLRELHRLTADINPKPKEK</sequence>
<evidence type="ECO:0000313" key="1">
    <source>
        <dbReference type="EMBL" id="SVB81249.1"/>
    </source>
</evidence>
<proteinExistence type="predicted"/>
<name>A0A382H237_9ZZZZ</name>
<organism evidence="1">
    <name type="scientific">marine metagenome</name>
    <dbReference type="NCBI Taxonomy" id="408172"/>
    <lineage>
        <taxon>unclassified sequences</taxon>
        <taxon>metagenomes</taxon>
        <taxon>ecological metagenomes</taxon>
    </lineage>
</organism>
<reference evidence="1" key="1">
    <citation type="submission" date="2018-05" db="EMBL/GenBank/DDBJ databases">
        <authorList>
            <person name="Lanie J.A."/>
            <person name="Ng W.-L."/>
            <person name="Kazmierczak K.M."/>
            <person name="Andrzejewski T.M."/>
            <person name="Davidsen T.M."/>
            <person name="Wayne K.J."/>
            <person name="Tettelin H."/>
            <person name="Glass J.I."/>
            <person name="Rusch D."/>
            <person name="Podicherti R."/>
            <person name="Tsui H.-C.T."/>
            <person name="Winkler M.E."/>
        </authorList>
    </citation>
    <scope>NUCLEOTIDE SEQUENCE</scope>
</reference>
<protein>
    <submittedName>
        <fullName evidence="1">Uncharacterized protein</fullName>
    </submittedName>
</protein>
<gene>
    <name evidence="1" type="ORF">METZ01_LOCUS234103</name>
</gene>
<dbReference type="EMBL" id="UINC01058693">
    <property type="protein sequence ID" value="SVB81249.1"/>
    <property type="molecule type" value="Genomic_DNA"/>
</dbReference>
<accession>A0A382H237</accession>
<dbReference type="AlphaFoldDB" id="A0A382H237"/>